<dbReference type="Proteomes" id="UP001596114">
    <property type="component" value="Unassembled WGS sequence"/>
</dbReference>
<evidence type="ECO:0000256" key="1">
    <source>
        <dbReference type="ARBA" id="ARBA00006484"/>
    </source>
</evidence>
<accession>A0ABW0QN99</accession>
<dbReference type="EC" id="1.1.1.-" evidence="3"/>
<dbReference type="InterPro" id="IPR036291">
    <property type="entry name" value="NAD(P)-bd_dom_sf"/>
</dbReference>
<keyword evidence="4" id="KW-1185">Reference proteome</keyword>
<dbReference type="PANTHER" id="PTHR43639">
    <property type="entry name" value="OXIDOREDUCTASE, SHORT-CHAIN DEHYDROGENASE/REDUCTASE FAMILY (AFU_ORTHOLOGUE AFUA_5G02870)"/>
    <property type="match status" value="1"/>
</dbReference>
<dbReference type="PRINTS" id="PR00081">
    <property type="entry name" value="GDHRDH"/>
</dbReference>
<evidence type="ECO:0000256" key="2">
    <source>
        <dbReference type="ARBA" id="ARBA00023002"/>
    </source>
</evidence>
<sequence>MVSGHPVTPFDFHGYRVVVAGASRGIGRSIALAFAGAGAAVSVCARGEAALEQTRQAIAACGVTAHARSCDLADPKAIDTYVAEAAGALGGIDVLVNNASGYGFSDDDEAWIAGFNVDLMAAVRASRAALSHLEASPAGCILHTSSIAAFRPRAGGAPYAAVKAALSQYTTSQALALAVQRIRVNAIAPGSIAFADGLWEHRRLEQPELYQATLAKIPFGRFGKPEEIAHAALFLASPWAGWITGQTLVVDGGQMLNG</sequence>
<dbReference type="CDD" id="cd05233">
    <property type="entry name" value="SDR_c"/>
    <property type="match status" value="1"/>
</dbReference>
<evidence type="ECO:0000313" key="3">
    <source>
        <dbReference type="EMBL" id="MFC5525667.1"/>
    </source>
</evidence>
<dbReference type="GO" id="GO:0016491">
    <property type="term" value="F:oxidoreductase activity"/>
    <property type="evidence" value="ECO:0007669"/>
    <property type="project" value="UniProtKB-KW"/>
</dbReference>
<keyword evidence="2 3" id="KW-0560">Oxidoreductase</keyword>
<dbReference type="EMBL" id="JBHSNF010000001">
    <property type="protein sequence ID" value="MFC5525667.1"/>
    <property type="molecule type" value="Genomic_DNA"/>
</dbReference>
<comment type="caution">
    <text evidence="3">The sequence shown here is derived from an EMBL/GenBank/DDBJ whole genome shotgun (WGS) entry which is preliminary data.</text>
</comment>
<name>A0ABW0QN99_9GAMM</name>
<organism evidence="3 4">
    <name type="scientific">Rhodanobacter ginsengisoli</name>
    <dbReference type="NCBI Taxonomy" id="418646"/>
    <lineage>
        <taxon>Bacteria</taxon>
        <taxon>Pseudomonadati</taxon>
        <taxon>Pseudomonadota</taxon>
        <taxon>Gammaproteobacteria</taxon>
        <taxon>Lysobacterales</taxon>
        <taxon>Rhodanobacteraceae</taxon>
        <taxon>Rhodanobacter</taxon>
    </lineage>
</organism>
<dbReference type="PANTHER" id="PTHR43639:SF1">
    <property type="entry name" value="SHORT-CHAIN DEHYDROGENASE_REDUCTASE FAMILY PROTEIN"/>
    <property type="match status" value="1"/>
</dbReference>
<dbReference type="InterPro" id="IPR002347">
    <property type="entry name" value="SDR_fam"/>
</dbReference>
<reference evidence="4" key="1">
    <citation type="journal article" date="2019" name="Int. J. Syst. Evol. Microbiol.">
        <title>The Global Catalogue of Microorganisms (GCM) 10K type strain sequencing project: providing services to taxonomists for standard genome sequencing and annotation.</title>
        <authorList>
            <consortium name="The Broad Institute Genomics Platform"/>
            <consortium name="The Broad Institute Genome Sequencing Center for Infectious Disease"/>
            <person name="Wu L."/>
            <person name="Ma J."/>
        </authorList>
    </citation>
    <scope>NUCLEOTIDE SEQUENCE [LARGE SCALE GENOMIC DNA]</scope>
    <source>
        <strain evidence="4">CGMCC 1.16619</strain>
    </source>
</reference>
<dbReference type="Pfam" id="PF13561">
    <property type="entry name" value="adh_short_C2"/>
    <property type="match status" value="1"/>
</dbReference>
<dbReference type="PRINTS" id="PR00080">
    <property type="entry name" value="SDRFAMILY"/>
</dbReference>
<protein>
    <submittedName>
        <fullName evidence="3">SDR family NAD(P)-dependent oxidoreductase</fullName>
        <ecNumber evidence="3">1.1.1.-</ecNumber>
    </submittedName>
</protein>
<dbReference type="RefSeq" id="WP_377318971.1">
    <property type="nucleotide sequence ID" value="NZ_JBHSNF010000001.1"/>
</dbReference>
<comment type="similarity">
    <text evidence="1">Belongs to the short-chain dehydrogenases/reductases (SDR) family.</text>
</comment>
<dbReference type="Gene3D" id="3.40.50.720">
    <property type="entry name" value="NAD(P)-binding Rossmann-like Domain"/>
    <property type="match status" value="1"/>
</dbReference>
<evidence type="ECO:0000313" key="4">
    <source>
        <dbReference type="Proteomes" id="UP001596114"/>
    </source>
</evidence>
<gene>
    <name evidence="3" type="ORF">ACFPPA_07910</name>
</gene>
<dbReference type="SUPFAM" id="SSF51735">
    <property type="entry name" value="NAD(P)-binding Rossmann-fold domains"/>
    <property type="match status" value="1"/>
</dbReference>
<proteinExistence type="inferred from homology"/>